<dbReference type="GO" id="GO:0046872">
    <property type="term" value="F:metal ion binding"/>
    <property type="evidence" value="ECO:0007669"/>
    <property type="project" value="UniProtKB-KW"/>
</dbReference>
<dbReference type="EMBL" id="QLYR01000002">
    <property type="protein sequence ID" value="RAQ29706.1"/>
    <property type="molecule type" value="Genomic_DNA"/>
</dbReference>
<dbReference type="Proteomes" id="UP000249377">
    <property type="component" value="Unassembled WGS sequence"/>
</dbReference>
<feature type="domain" description="Radical SAM core" evidence="5">
    <location>
        <begin position="15"/>
        <end position="125"/>
    </location>
</feature>
<evidence type="ECO:0000313" key="6">
    <source>
        <dbReference type="EMBL" id="RAQ29706.1"/>
    </source>
</evidence>
<accession>A0A328UDN2</accession>
<name>A0A328UDN2_9FIRM</name>
<dbReference type="SUPFAM" id="SSF102114">
    <property type="entry name" value="Radical SAM enzymes"/>
    <property type="match status" value="1"/>
</dbReference>
<evidence type="ECO:0000259" key="5">
    <source>
        <dbReference type="Pfam" id="PF04055"/>
    </source>
</evidence>
<reference evidence="6 7" key="1">
    <citation type="submission" date="2018-06" db="EMBL/GenBank/DDBJ databases">
        <title>Noncontiguous genome sequence of Ruminococcaceae bacterium ASD2818.</title>
        <authorList>
            <person name="Chaplin A.V."/>
            <person name="Sokolova S.R."/>
            <person name="Kochetkova T.O."/>
            <person name="Goltsov A.Y."/>
            <person name="Trofimov D.Y."/>
            <person name="Efimov B.A."/>
        </authorList>
    </citation>
    <scope>NUCLEOTIDE SEQUENCE [LARGE SCALE GENOMIC DNA]</scope>
    <source>
        <strain evidence="6 7">ASD2818</strain>
    </source>
</reference>
<organism evidence="6 7">
    <name type="scientific">Hydrogeniiclostridium mannosilyticum</name>
    <dbReference type="NCBI Taxonomy" id="2764322"/>
    <lineage>
        <taxon>Bacteria</taxon>
        <taxon>Bacillati</taxon>
        <taxon>Bacillota</taxon>
        <taxon>Clostridia</taxon>
        <taxon>Eubacteriales</taxon>
        <taxon>Acutalibacteraceae</taxon>
        <taxon>Hydrogeniiclostridium</taxon>
    </lineage>
</organism>
<dbReference type="Gene3D" id="3.20.20.70">
    <property type="entry name" value="Aldolase class I"/>
    <property type="match status" value="1"/>
</dbReference>
<evidence type="ECO:0000256" key="4">
    <source>
        <dbReference type="ARBA" id="ARBA00023014"/>
    </source>
</evidence>
<dbReference type="Pfam" id="PF04055">
    <property type="entry name" value="Radical_SAM"/>
    <property type="match status" value="1"/>
</dbReference>
<keyword evidence="3" id="KW-0408">Iron</keyword>
<keyword evidence="2" id="KW-0479">Metal-binding</keyword>
<dbReference type="SFLD" id="SFLDS00029">
    <property type="entry name" value="Radical_SAM"/>
    <property type="match status" value="1"/>
</dbReference>
<proteinExistence type="predicted"/>
<dbReference type="RefSeq" id="WP_112332136.1">
    <property type="nucleotide sequence ID" value="NZ_QLYR01000002.1"/>
</dbReference>
<evidence type="ECO:0000256" key="1">
    <source>
        <dbReference type="ARBA" id="ARBA00022691"/>
    </source>
</evidence>
<keyword evidence="4" id="KW-0411">Iron-sulfur</keyword>
<dbReference type="InterPro" id="IPR058240">
    <property type="entry name" value="rSAM_sf"/>
</dbReference>
<evidence type="ECO:0000256" key="2">
    <source>
        <dbReference type="ARBA" id="ARBA00022723"/>
    </source>
</evidence>
<evidence type="ECO:0000313" key="7">
    <source>
        <dbReference type="Proteomes" id="UP000249377"/>
    </source>
</evidence>
<comment type="caution">
    <text evidence="6">The sequence shown here is derived from an EMBL/GenBank/DDBJ whole genome shotgun (WGS) entry which is preliminary data.</text>
</comment>
<dbReference type="InterPro" id="IPR013785">
    <property type="entry name" value="Aldolase_TIM"/>
</dbReference>
<dbReference type="GO" id="GO:0051536">
    <property type="term" value="F:iron-sulfur cluster binding"/>
    <property type="evidence" value="ECO:0007669"/>
    <property type="project" value="UniProtKB-KW"/>
</dbReference>
<evidence type="ECO:0000256" key="3">
    <source>
        <dbReference type="ARBA" id="ARBA00023004"/>
    </source>
</evidence>
<keyword evidence="7" id="KW-1185">Reference proteome</keyword>
<sequence length="126" mass="13689">MNPAFRNLRRLEFLVTLACTGRCKRCSEGEHASTGGHIDGGAAVRAVYSLCGAFGIDSLMTFGGEPLLCIDEVCEIQAAAQEMSVPKRQLITNGFFNRDEKKIREAALRLAQSGVNDLLLSVDAFH</sequence>
<dbReference type="InterPro" id="IPR007197">
    <property type="entry name" value="rSAM"/>
</dbReference>
<gene>
    <name evidence="6" type="ORF">DPQ25_05260</name>
</gene>
<dbReference type="GO" id="GO:0003824">
    <property type="term" value="F:catalytic activity"/>
    <property type="evidence" value="ECO:0007669"/>
    <property type="project" value="InterPro"/>
</dbReference>
<dbReference type="AlphaFoldDB" id="A0A328UDN2"/>
<protein>
    <recommendedName>
        <fullName evidence="5">Radical SAM core domain-containing protein</fullName>
    </recommendedName>
</protein>
<keyword evidence="1" id="KW-0949">S-adenosyl-L-methionine</keyword>